<dbReference type="Proteomes" id="UP000245910">
    <property type="component" value="Chromosome IIII"/>
</dbReference>
<accession>A0A2L2SQP7</accession>
<sequence length="176" mass="19671">MRRNRNISFRNIVNKQRVAETVAQRYRIAGSAILDTDEMRDCVICSDPFDTSGDDFVPEHFAVIQLPCCAKFIHTQCFKGVTTGKKQACSFCNADLETIGMNLGDGTEFLSFSLRPAELPPGLHRFSTDIENAIARFVDPRGIALLKELNKVIEDEEDIPRGALGAVYKDWPMNAN</sequence>
<evidence type="ECO:0000313" key="1">
    <source>
        <dbReference type="EMBL" id="CEI39131.1"/>
    </source>
</evidence>
<organism evidence="1 2">
    <name type="scientific">Fusarium venenatum</name>
    <dbReference type="NCBI Taxonomy" id="56646"/>
    <lineage>
        <taxon>Eukaryota</taxon>
        <taxon>Fungi</taxon>
        <taxon>Dikarya</taxon>
        <taxon>Ascomycota</taxon>
        <taxon>Pezizomycotina</taxon>
        <taxon>Sordariomycetes</taxon>
        <taxon>Hypocreomycetidae</taxon>
        <taxon>Hypocreales</taxon>
        <taxon>Nectriaceae</taxon>
        <taxon>Fusarium</taxon>
    </lineage>
</organism>
<dbReference type="Gene3D" id="3.30.40.10">
    <property type="entry name" value="Zinc/RING finger domain, C3HC4 (zinc finger)"/>
    <property type="match status" value="1"/>
</dbReference>
<dbReference type="InterPro" id="IPR013083">
    <property type="entry name" value="Znf_RING/FYVE/PHD"/>
</dbReference>
<dbReference type="EMBL" id="LN649232">
    <property type="protein sequence ID" value="CEI39131.1"/>
    <property type="molecule type" value="Genomic_DNA"/>
</dbReference>
<dbReference type="AlphaFoldDB" id="A0A2L2SQP7"/>
<reference evidence="2" key="1">
    <citation type="submission" date="2014-10" db="EMBL/GenBank/DDBJ databases">
        <authorList>
            <person name="King R."/>
        </authorList>
    </citation>
    <scope>NUCLEOTIDE SEQUENCE [LARGE SCALE GENOMIC DNA]</scope>
    <source>
        <strain evidence="2">A3/5</strain>
    </source>
</reference>
<evidence type="ECO:0000313" key="2">
    <source>
        <dbReference type="Proteomes" id="UP000245910"/>
    </source>
</evidence>
<evidence type="ECO:0008006" key="3">
    <source>
        <dbReference type="Google" id="ProtNLM"/>
    </source>
</evidence>
<keyword evidence="2" id="KW-1185">Reference proteome</keyword>
<proteinExistence type="predicted"/>
<protein>
    <recommendedName>
        <fullName evidence="3">RING-type domain-containing protein</fullName>
    </recommendedName>
</protein>
<name>A0A2L2SQP7_9HYPO</name>